<evidence type="ECO:0000313" key="3">
    <source>
        <dbReference type="Proteomes" id="UP000326702"/>
    </source>
</evidence>
<sequence>MTTSPRVAIEYCTQCRWMLRASWVAQELLTTFGARLGEVALVPGTGGVFRVSVRPDDGAAEQVIWDRSVESAFPELPQLKARLRDVVAPDLALGHTDRAARRAEGEPDA</sequence>
<dbReference type="Proteomes" id="UP000326702">
    <property type="component" value="Chromosome"/>
</dbReference>
<accession>A0A5P9QCL9</accession>
<dbReference type="Pfam" id="PF10262">
    <property type="entry name" value="Rdx"/>
    <property type="match status" value="1"/>
</dbReference>
<dbReference type="RefSeq" id="WP_036946891.1">
    <property type="nucleotide sequence ID" value="NZ_BAABIH010000008.1"/>
</dbReference>
<keyword evidence="3" id="KW-1185">Reference proteome</keyword>
<organism evidence="2 3">
    <name type="scientific">Luteimicrobium xylanilyticum</name>
    <dbReference type="NCBI Taxonomy" id="1133546"/>
    <lineage>
        <taxon>Bacteria</taxon>
        <taxon>Bacillati</taxon>
        <taxon>Actinomycetota</taxon>
        <taxon>Actinomycetes</taxon>
        <taxon>Micrococcales</taxon>
        <taxon>Luteimicrobium</taxon>
    </lineage>
</organism>
<proteinExistence type="predicted"/>
<dbReference type="OrthoDB" id="9811366at2"/>
<evidence type="ECO:0000256" key="1">
    <source>
        <dbReference type="ARBA" id="ARBA00023284"/>
    </source>
</evidence>
<dbReference type="KEGG" id="lxl:KDY119_02717"/>
<dbReference type="InterPro" id="IPR011893">
    <property type="entry name" value="Selenoprotein_Rdx-typ"/>
</dbReference>
<dbReference type="EMBL" id="CP045529">
    <property type="protein sequence ID" value="QFU99191.1"/>
    <property type="molecule type" value="Genomic_DNA"/>
</dbReference>
<dbReference type="AlphaFoldDB" id="A0A5P9QCL9"/>
<dbReference type="NCBIfam" id="TIGR02174">
    <property type="entry name" value="CXXU_selWTH"/>
    <property type="match status" value="1"/>
</dbReference>
<dbReference type="Gene3D" id="3.40.30.10">
    <property type="entry name" value="Glutaredoxin"/>
    <property type="match status" value="1"/>
</dbReference>
<reference evidence="2 3" key="1">
    <citation type="submission" date="2019-10" db="EMBL/GenBank/DDBJ databases">
        <title>Genome sequence of Luteimicrobium xylanilyticum HY-24.</title>
        <authorList>
            <person name="Kim D.Y."/>
            <person name="Park H.-Y."/>
        </authorList>
    </citation>
    <scope>NUCLEOTIDE SEQUENCE [LARGE SCALE GENOMIC DNA]</scope>
    <source>
        <strain evidence="2 3">HY-24</strain>
    </source>
</reference>
<dbReference type="PANTHER" id="PTHR36417:SF2">
    <property type="entry name" value="SELENOPROTEIN DOMAIN PROTEIN (AFU_ORTHOLOGUE AFUA_1G05220)"/>
    <property type="match status" value="1"/>
</dbReference>
<evidence type="ECO:0000313" key="2">
    <source>
        <dbReference type="EMBL" id="QFU99191.1"/>
    </source>
</evidence>
<protein>
    <recommendedName>
        <fullName evidence="4">Selenoprotein W-related protein</fullName>
    </recommendedName>
</protein>
<dbReference type="SUPFAM" id="SSF52833">
    <property type="entry name" value="Thioredoxin-like"/>
    <property type="match status" value="1"/>
</dbReference>
<evidence type="ECO:0008006" key="4">
    <source>
        <dbReference type="Google" id="ProtNLM"/>
    </source>
</evidence>
<dbReference type="PANTHER" id="PTHR36417">
    <property type="entry name" value="SELENOPROTEIN DOMAIN PROTEIN (AFU_ORTHOLOGUE AFUA_1G05220)"/>
    <property type="match status" value="1"/>
</dbReference>
<gene>
    <name evidence="2" type="ORF">KDY119_02717</name>
</gene>
<dbReference type="InterPro" id="IPR036249">
    <property type="entry name" value="Thioredoxin-like_sf"/>
</dbReference>
<keyword evidence="1" id="KW-0676">Redox-active center</keyword>
<name>A0A5P9QCL9_9MICO</name>